<dbReference type="SMART" id="SM00347">
    <property type="entry name" value="HTH_MARR"/>
    <property type="match status" value="1"/>
</dbReference>
<sequence>MTIKSSCYPKRVPNQPLDDRGVFLLSQIGHYVARKFAVGLAPLGLAPAHFGILTHLAAIDGRSQQELADLLHVHRNAMVGLVDELEARGLVKRSPHPSDRRAHALHLTDHAHHVLEAASAQAQAIEDEVLAPLDEAERTHLIYQLRRLSAHADLPPGVHPGLQRRRRATPRAPAGASGDTTPQIEQHDA</sequence>
<organism evidence="6 7">
    <name type="scientific">Nocardia jinanensis</name>
    <dbReference type="NCBI Taxonomy" id="382504"/>
    <lineage>
        <taxon>Bacteria</taxon>
        <taxon>Bacillati</taxon>
        <taxon>Actinomycetota</taxon>
        <taxon>Actinomycetes</taxon>
        <taxon>Mycobacteriales</taxon>
        <taxon>Nocardiaceae</taxon>
        <taxon>Nocardia</taxon>
    </lineage>
</organism>
<dbReference type="GO" id="GO:0003700">
    <property type="term" value="F:DNA-binding transcription factor activity"/>
    <property type="evidence" value="ECO:0007669"/>
    <property type="project" value="InterPro"/>
</dbReference>
<accession>A0A917W087</accession>
<name>A0A917W087_9NOCA</name>
<dbReference type="InterPro" id="IPR023187">
    <property type="entry name" value="Tscrpt_reg_MarR-type_CS"/>
</dbReference>
<dbReference type="InterPro" id="IPR036388">
    <property type="entry name" value="WH-like_DNA-bd_sf"/>
</dbReference>
<comment type="caution">
    <text evidence="6">The sequence shown here is derived from an EMBL/GenBank/DDBJ whole genome shotgun (WGS) entry which is preliminary data.</text>
</comment>
<gene>
    <name evidence="6" type="ORF">GCM10011588_71390</name>
</gene>
<dbReference type="SUPFAM" id="SSF46785">
    <property type="entry name" value="Winged helix' DNA-binding domain"/>
    <property type="match status" value="1"/>
</dbReference>
<dbReference type="Proteomes" id="UP000638263">
    <property type="component" value="Unassembled WGS sequence"/>
</dbReference>
<proteinExistence type="predicted"/>
<dbReference type="PANTHER" id="PTHR33164">
    <property type="entry name" value="TRANSCRIPTIONAL REGULATOR, MARR FAMILY"/>
    <property type="match status" value="1"/>
</dbReference>
<dbReference type="GO" id="GO:0006950">
    <property type="term" value="P:response to stress"/>
    <property type="evidence" value="ECO:0007669"/>
    <property type="project" value="TreeGrafter"/>
</dbReference>
<evidence type="ECO:0000313" key="7">
    <source>
        <dbReference type="Proteomes" id="UP000638263"/>
    </source>
</evidence>
<dbReference type="InterPro" id="IPR039422">
    <property type="entry name" value="MarR/SlyA-like"/>
</dbReference>
<keyword evidence="2" id="KW-0238">DNA-binding</keyword>
<keyword evidence="3" id="KW-0804">Transcription</keyword>
<reference evidence="6" key="1">
    <citation type="journal article" date="2014" name="Int. J. Syst. Evol. Microbiol.">
        <title>Complete genome sequence of Corynebacterium casei LMG S-19264T (=DSM 44701T), isolated from a smear-ripened cheese.</title>
        <authorList>
            <consortium name="US DOE Joint Genome Institute (JGI-PGF)"/>
            <person name="Walter F."/>
            <person name="Albersmeier A."/>
            <person name="Kalinowski J."/>
            <person name="Ruckert C."/>
        </authorList>
    </citation>
    <scope>NUCLEOTIDE SEQUENCE</scope>
    <source>
        <strain evidence="6">CGMCC 4.3508</strain>
    </source>
</reference>
<protein>
    <recommendedName>
        <fullName evidence="5">HTH marR-type domain-containing protein</fullName>
    </recommendedName>
</protein>
<evidence type="ECO:0000259" key="5">
    <source>
        <dbReference type="PROSITE" id="PS50995"/>
    </source>
</evidence>
<dbReference type="Pfam" id="PF12802">
    <property type="entry name" value="MarR_2"/>
    <property type="match status" value="1"/>
</dbReference>
<evidence type="ECO:0000256" key="3">
    <source>
        <dbReference type="ARBA" id="ARBA00023163"/>
    </source>
</evidence>
<feature type="region of interest" description="Disordered" evidence="4">
    <location>
        <begin position="153"/>
        <end position="189"/>
    </location>
</feature>
<keyword evidence="7" id="KW-1185">Reference proteome</keyword>
<reference evidence="6" key="2">
    <citation type="submission" date="2020-09" db="EMBL/GenBank/DDBJ databases">
        <authorList>
            <person name="Sun Q."/>
            <person name="Zhou Y."/>
        </authorList>
    </citation>
    <scope>NUCLEOTIDE SEQUENCE</scope>
    <source>
        <strain evidence="6">CGMCC 4.3508</strain>
    </source>
</reference>
<dbReference type="PROSITE" id="PS50995">
    <property type="entry name" value="HTH_MARR_2"/>
    <property type="match status" value="1"/>
</dbReference>
<evidence type="ECO:0000313" key="6">
    <source>
        <dbReference type="EMBL" id="GGL46339.1"/>
    </source>
</evidence>
<dbReference type="EMBL" id="BMMH01000043">
    <property type="protein sequence ID" value="GGL46339.1"/>
    <property type="molecule type" value="Genomic_DNA"/>
</dbReference>
<dbReference type="AlphaFoldDB" id="A0A917W087"/>
<evidence type="ECO:0000256" key="1">
    <source>
        <dbReference type="ARBA" id="ARBA00023015"/>
    </source>
</evidence>
<dbReference type="Gene3D" id="1.10.10.10">
    <property type="entry name" value="Winged helix-like DNA-binding domain superfamily/Winged helix DNA-binding domain"/>
    <property type="match status" value="1"/>
</dbReference>
<evidence type="ECO:0000256" key="4">
    <source>
        <dbReference type="SAM" id="MobiDB-lite"/>
    </source>
</evidence>
<dbReference type="PANTHER" id="PTHR33164:SF43">
    <property type="entry name" value="HTH-TYPE TRANSCRIPTIONAL REPRESSOR YETL"/>
    <property type="match status" value="1"/>
</dbReference>
<dbReference type="InterPro" id="IPR036390">
    <property type="entry name" value="WH_DNA-bd_sf"/>
</dbReference>
<dbReference type="InterPro" id="IPR000835">
    <property type="entry name" value="HTH_MarR-typ"/>
</dbReference>
<dbReference type="PRINTS" id="PR00598">
    <property type="entry name" value="HTHMARR"/>
</dbReference>
<feature type="domain" description="HTH marR-type" evidence="5">
    <location>
        <begin position="18"/>
        <end position="150"/>
    </location>
</feature>
<keyword evidence="1" id="KW-0805">Transcription regulation</keyword>
<evidence type="ECO:0000256" key="2">
    <source>
        <dbReference type="ARBA" id="ARBA00023125"/>
    </source>
</evidence>
<dbReference type="GO" id="GO:0003677">
    <property type="term" value="F:DNA binding"/>
    <property type="evidence" value="ECO:0007669"/>
    <property type="project" value="UniProtKB-KW"/>
</dbReference>
<feature type="compositionally biased region" description="Polar residues" evidence="4">
    <location>
        <begin position="178"/>
        <end position="189"/>
    </location>
</feature>
<dbReference type="PROSITE" id="PS01117">
    <property type="entry name" value="HTH_MARR_1"/>
    <property type="match status" value="1"/>
</dbReference>